<dbReference type="Gene3D" id="3.90.76.10">
    <property type="entry name" value="Dipeptide-binding Protein, Domain 1"/>
    <property type="match status" value="1"/>
</dbReference>
<dbReference type="PANTHER" id="PTHR30290">
    <property type="entry name" value="PERIPLASMIC BINDING COMPONENT OF ABC TRANSPORTER"/>
    <property type="match status" value="1"/>
</dbReference>
<comment type="similarity">
    <text evidence="1">Belongs to the bacterial solute-binding protein 5 family.</text>
</comment>
<dbReference type="GO" id="GO:0042597">
    <property type="term" value="C:periplasmic space"/>
    <property type="evidence" value="ECO:0007669"/>
    <property type="project" value="UniProtKB-ARBA"/>
</dbReference>
<gene>
    <name evidence="6" type="ORF">BBD42_11990</name>
</gene>
<dbReference type="GO" id="GO:1904680">
    <property type="term" value="F:peptide transmembrane transporter activity"/>
    <property type="evidence" value="ECO:0007669"/>
    <property type="project" value="TreeGrafter"/>
</dbReference>
<evidence type="ECO:0000256" key="3">
    <source>
        <dbReference type="ARBA" id="ARBA00022729"/>
    </source>
</evidence>
<dbReference type="InterPro" id="IPR030678">
    <property type="entry name" value="Peptide/Ni-bd"/>
</dbReference>
<sequence length="547" mass="60657">MKTKNSWKMVCALVGIISMLTLSACSSSGPATAGASGGSEAKPAGESKVVNIGITNAPLMFNPIDQTDNTSIIVTSILFQPLMELDENLKFVPMLADSIETEDNQVYTVKLNEKAKWSDGEPVTAEDVVFTVKLIGNPKSIVSLSTRYALLEGFDELGKLPEGASDVAGVKKIDDHTVEFRTKQPVDPNLFMESFGKNLKPLPEHVLKDASPETLAQNPFFQKPTVVNGPFTFVTYAKDQYIELQANTDYFKGAPKLDKLNFKIMPSSNLVAQLQSGEIDMNFPGIGTISVQDFEKVKNMSNVNAVSGKPFNYQNLYFNNETITDVRVRHAIAYAINREMMIENLLKGEGESMDVQYTPIHPYYNKNLTPITYNPDKAKELLKEAGWDSSKTLRLVVPSGNKTREQAADIIVENLKAVGINAQVQKFDLATSVQKLIKGEYDLDILGLIFILDPDLTTVFGTGSKTNYARYSSPEMDKLLLEGTKETDSDKRRVIYDKVQELIMEDLPQIALFADYRLLATNKRVLVGGPKDLGAFIHVYEWDVESK</sequence>
<dbReference type="Gene3D" id="3.10.105.10">
    <property type="entry name" value="Dipeptide-binding Protein, Domain 3"/>
    <property type="match status" value="1"/>
</dbReference>
<feature type="signal peptide" evidence="4">
    <location>
        <begin position="1"/>
        <end position="33"/>
    </location>
</feature>
<protein>
    <recommendedName>
        <fullName evidence="5">Solute-binding protein family 5 domain-containing protein</fullName>
    </recommendedName>
</protein>
<evidence type="ECO:0000256" key="4">
    <source>
        <dbReference type="SAM" id="SignalP"/>
    </source>
</evidence>
<proteinExistence type="inferred from homology"/>
<keyword evidence="3 4" id="KW-0732">Signal</keyword>
<reference evidence="6" key="1">
    <citation type="submission" date="2016-08" db="EMBL/GenBank/DDBJ databases">
        <title>Complete Genome Seqeunce of Paenibacillus sp. BIHB 4019 from tea rhizoplane.</title>
        <authorList>
            <person name="Thakur R."/>
            <person name="Swarnkar M.K."/>
            <person name="Gulati A."/>
        </authorList>
    </citation>
    <scope>NUCLEOTIDE SEQUENCE [LARGE SCALE GENOMIC DNA]</scope>
    <source>
        <strain evidence="6">BIHB4019</strain>
    </source>
</reference>
<keyword evidence="2" id="KW-0813">Transport</keyword>
<dbReference type="PIRSF" id="PIRSF002741">
    <property type="entry name" value="MppA"/>
    <property type="match status" value="1"/>
</dbReference>
<feature type="domain" description="Solute-binding protein family 5" evidence="5">
    <location>
        <begin position="90"/>
        <end position="465"/>
    </location>
</feature>
<dbReference type="Gene3D" id="3.40.190.10">
    <property type="entry name" value="Periplasmic binding protein-like II"/>
    <property type="match status" value="1"/>
</dbReference>
<evidence type="ECO:0000256" key="2">
    <source>
        <dbReference type="ARBA" id="ARBA00022448"/>
    </source>
</evidence>
<organism evidence="6">
    <name type="scientific">Paenibacillus sp. BIHB 4019</name>
    <dbReference type="NCBI Taxonomy" id="1870819"/>
    <lineage>
        <taxon>Bacteria</taxon>
        <taxon>Bacillati</taxon>
        <taxon>Bacillota</taxon>
        <taxon>Bacilli</taxon>
        <taxon>Bacillales</taxon>
        <taxon>Paenibacillaceae</taxon>
        <taxon>Paenibacillus</taxon>
    </lineage>
</organism>
<dbReference type="EMBL" id="CP016808">
    <property type="protein sequence ID" value="ANY67101.1"/>
    <property type="molecule type" value="Genomic_DNA"/>
</dbReference>
<dbReference type="PROSITE" id="PS51257">
    <property type="entry name" value="PROKAR_LIPOPROTEIN"/>
    <property type="match status" value="1"/>
</dbReference>
<name>A0A1B2DHD0_9BACL</name>
<dbReference type="GO" id="GO:0015833">
    <property type="term" value="P:peptide transport"/>
    <property type="evidence" value="ECO:0007669"/>
    <property type="project" value="TreeGrafter"/>
</dbReference>
<dbReference type="PANTHER" id="PTHR30290:SF9">
    <property type="entry name" value="OLIGOPEPTIDE-BINDING PROTEIN APPA"/>
    <property type="match status" value="1"/>
</dbReference>
<dbReference type="Pfam" id="PF00496">
    <property type="entry name" value="SBP_bac_5"/>
    <property type="match status" value="1"/>
</dbReference>
<dbReference type="RefSeq" id="WP_099518315.1">
    <property type="nucleotide sequence ID" value="NZ_CP016808.1"/>
</dbReference>
<feature type="chain" id="PRO_5038640895" description="Solute-binding protein family 5 domain-containing protein" evidence="4">
    <location>
        <begin position="34"/>
        <end position="547"/>
    </location>
</feature>
<dbReference type="InterPro" id="IPR039424">
    <property type="entry name" value="SBP_5"/>
</dbReference>
<dbReference type="SUPFAM" id="SSF53850">
    <property type="entry name" value="Periplasmic binding protein-like II"/>
    <property type="match status" value="1"/>
</dbReference>
<dbReference type="GO" id="GO:0043190">
    <property type="term" value="C:ATP-binding cassette (ABC) transporter complex"/>
    <property type="evidence" value="ECO:0007669"/>
    <property type="project" value="InterPro"/>
</dbReference>
<accession>A0A1B2DHD0</accession>
<evidence type="ECO:0000256" key="1">
    <source>
        <dbReference type="ARBA" id="ARBA00005695"/>
    </source>
</evidence>
<dbReference type="AlphaFoldDB" id="A0A1B2DHD0"/>
<evidence type="ECO:0000259" key="5">
    <source>
        <dbReference type="Pfam" id="PF00496"/>
    </source>
</evidence>
<dbReference type="InterPro" id="IPR000914">
    <property type="entry name" value="SBP_5_dom"/>
</dbReference>
<evidence type="ECO:0000313" key="6">
    <source>
        <dbReference type="EMBL" id="ANY67101.1"/>
    </source>
</evidence>